<dbReference type="PANTHER" id="PTHR13025">
    <property type="entry name" value="EF-HAND DOMAIN-CONTAINING PROTEIN D"/>
    <property type="match status" value="1"/>
</dbReference>
<accession>A0A7R9IN12</accession>
<feature type="domain" description="EF-hand" evidence="5">
    <location>
        <begin position="70"/>
        <end position="105"/>
    </location>
</feature>
<evidence type="ECO:0000256" key="3">
    <source>
        <dbReference type="ARBA" id="ARBA00022837"/>
    </source>
</evidence>
<dbReference type="GO" id="GO:0005509">
    <property type="term" value="F:calcium ion binding"/>
    <property type="evidence" value="ECO:0007669"/>
    <property type="project" value="InterPro"/>
</dbReference>
<dbReference type="AlphaFoldDB" id="A0A7R9IN12"/>
<name>A0A7R9IN12_9NEOP</name>
<dbReference type="PANTHER" id="PTHR13025:SF6">
    <property type="entry name" value="EF-HAND DOMAIN-CONTAINING PROTEIN-RELATED"/>
    <property type="match status" value="1"/>
</dbReference>
<evidence type="ECO:0000256" key="4">
    <source>
        <dbReference type="SAM" id="MobiDB-lite"/>
    </source>
</evidence>
<evidence type="ECO:0000256" key="2">
    <source>
        <dbReference type="ARBA" id="ARBA00022737"/>
    </source>
</evidence>
<feature type="region of interest" description="Disordered" evidence="4">
    <location>
        <begin position="147"/>
        <end position="186"/>
    </location>
</feature>
<evidence type="ECO:0000256" key="1">
    <source>
        <dbReference type="ARBA" id="ARBA00022723"/>
    </source>
</evidence>
<sequence>MSVITSQKGVSEDKYPPISAKQMKNAINCEIWPAKQMKNAINCSGYDDGHDGYLDLGEMKRMMEKLGAPQTHLGLKSMIAEVDEDGDSKISFREFLLIYRKANAGELLEESGLSKLAKLTEISVEEVGVGGAKNFFQAKIEELNKSSKFEEEIRQEQEERKRDEQERQERKTAFKQKAALFQNGNS</sequence>
<dbReference type="FunFam" id="1.10.238.10:FF:000112">
    <property type="entry name" value="EF-hand domain family, member D2"/>
    <property type="match status" value="1"/>
</dbReference>
<dbReference type="InterPro" id="IPR011992">
    <property type="entry name" value="EF-hand-dom_pair"/>
</dbReference>
<gene>
    <name evidence="6" type="ORF">TTEB3V08_LOCUS9364</name>
</gene>
<dbReference type="InterPro" id="IPR040365">
    <property type="entry name" value="EFHD1/2"/>
</dbReference>
<keyword evidence="1" id="KW-0479">Metal-binding</keyword>
<proteinExistence type="predicted"/>
<feature type="domain" description="EF-hand" evidence="5">
    <location>
        <begin position="46"/>
        <end position="69"/>
    </location>
</feature>
<reference evidence="6" key="1">
    <citation type="submission" date="2020-11" db="EMBL/GenBank/DDBJ databases">
        <authorList>
            <person name="Tran Van P."/>
        </authorList>
    </citation>
    <scope>NUCLEOTIDE SEQUENCE</scope>
</reference>
<dbReference type="SUPFAM" id="SSF47473">
    <property type="entry name" value="EF-hand"/>
    <property type="match status" value="1"/>
</dbReference>
<keyword evidence="2" id="KW-0677">Repeat</keyword>
<evidence type="ECO:0000259" key="5">
    <source>
        <dbReference type="PROSITE" id="PS50222"/>
    </source>
</evidence>
<dbReference type="EMBL" id="OE004783">
    <property type="protein sequence ID" value="CAD7461455.1"/>
    <property type="molecule type" value="Genomic_DNA"/>
</dbReference>
<dbReference type="CDD" id="cd00051">
    <property type="entry name" value="EFh"/>
    <property type="match status" value="1"/>
</dbReference>
<evidence type="ECO:0000313" key="6">
    <source>
        <dbReference type="EMBL" id="CAD7461455.1"/>
    </source>
</evidence>
<dbReference type="Gene3D" id="1.10.238.10">
    <property type="entry name" value="EF-hand"/>
    <property type="match status" value="1"/>
</dbReference>
<dbReference type="PROSITE" id="PS50222">
    <property type="entry name" value="EF_HAND_2"/>
    <property type="match status" value="2"/>
</dbReference>
<feature type="compositionally biased region" description="Basic and acidic residues" evidence="4">
    <location>
        <begin position="147"/>
        <end position="172"/>
    </location>
</feature>
<dbReference type="InterPro" id="IPR002048">
    <property type="entry name" value="EF_hand_dom"/>
</dbReference>
<dbReference type="SMART" id="SM00054">
    <property type="entry name" value="EFh"/>
    <property type="match status" value="2"/>
</dbReference>
<dbReference type="Pfam" id="PF13499">
    <property type="entry name" value="EF-hand_7"/>
    <property type="match status" value="1"/>
</dbReference>
<protein>
    <recommendedName>
        <fullName evidence="5">EF-hand domain-containing protein</fullName>
    </recommendedName>
</protein>
<organism evidence="6">
    <name type="scientific">Timema tahoe</name>
    <dbReference type="NCBI Taxonomy" id="61484"/>
    <lineage>
        <taxon>Eukaryota</taxon>
        <taxon>Metazoa</taxon>
        <taxon>Ecdysozoa</taxon>
        <taxon>Arthropoda</taxon>
        <taxon>Hexapoda</taxon>
        <taxon>Insecta</taxon>
        <taxon>Pterygota</taxon>
        <taxon>Neoptera</taxon>
        <taxon>Polyneoptera</taxon>
        <taxon>Phasmatodea</taxon>
        <taxon>Timematodea</taxon>
        <taxon>Timematoidea</taxon>
        <taxon>Timematidae</taxon>
        <taxon>Timema</taxon>
    </lineage>
</organism>
<keyword evidence="3" id="KW-0106">Calcium</keyword>